<dbReference type="EMBL" id="JBCGCU010000001">
    <property type="protein sequence ID" value="MEM0513926.1"/>
    <property type="molecule type" value="Genomic_DNA"/>
</dbReference>
<evidence type="ECO:0000313" key="3">
    <source>
        <dbReference type="EMBL" id="MEM0513926.1"/>
    </source>
</evidence>
<reference evidence="3 4" key="1">
    <citation type="submission" date="2024-03" db="EMBL/GenBank/DDBJ databases">
        <title>Pseudoalteromonas qingdaonensis sp. nov., isolated from the intestines of marine benthic organisms.</title>
        <authorList>
            <person name="Lin X."/>
            <person name="Fang S."/>
            <person name="Hu X."/>
        </authorList>
    </citation>
    <scope>NUCLEOTIDE SEQUENCE [LARGE SCALE GENOMIC DNA]</scope>
    <source>
        <strain evidence="3 4">YIC-827</strain>
    </source>
</reference>
<keyword evidence="2" id="KW-1133">Transmembrane helix</keyword>
<keyword evidence="2" id="KW-0472">Membrane</keyword>
<evidence type="ECO:0000256" key="2">
    <source>
        <dbReference type="SAM" id="Phobius"/>
    </source>
</evidence>
<name>A0ABU9MSZ3_9GAMM</name>
<dbReference type="PROSITE" id="PS51257">
    <property type="entry name" value="PROKAR_LIPOPROTEIN"/>
    <property type="match status" value="1"/>
</dbReference>
<organism evidence="3 4">
    <name type="scientific">Pseudoalteromonas qingdaonensis</name>
    <dbReference type="NCBI Taxonomy" id="3131913"/>
    <lineage>
        <taxon>Bacteria</taxon>
        <taxon>Pseudomonadati</taxon>
        <taxon>Pseudomonadota</taxon>
        <taxon>Gammaproteobacteria</taxon>
        <taxon>Alteromonadales</taxon>
        <taxon>Pseudoalteromonadaceae</taxon>
        <taxon>Pseudoalteromonas</taxon>
    </lineage>
</organism>
<evidence type="ECO:0000256" key="1">
    <source>
        <dbReference type="SAM" id="Coils"/>
    </source>
</evidence>
<comment type="caution">
    <text evidence="3">The sequence shown here is derived from an EMBL/GenBank/DDBJ whole genome shotgun (WGS) entry which is preliminary data.</text>
</comment>
<keyword evidence="1" id="KW-0175">Coiled coil</keyword>
<gene>
    <name evidence="3" type="ORF">WCN91_00485</name>
</gene>
<evidence type="ECO:0000313" key="4">
    <source>
        <dbReference type="Proteomes" id="UP001447008"/>
    </source>
</evidence>
<feature type="coiled-coil region" evidence="1">
    <location>
        <begin position="95"/>
        <end position="122"/>
    </location>
</feature>
<feature type="transmembrane region" description="Helical" evidence="2">
    <location>
        <begin position="6"/>
        <end position="25"/>
    </location>
</feature>
<accession>A0ABU9MSZ3</accession>
<protein>
    <submittedName>
        <fullName evidence="3">Uncharacterized protein</fullName>
    </submittedName>
</protein>
<dbReference type="RefSeq" id="WP_342675475.1">
    <property type="nucleotide sequence ID" value="NZ_JBCGCU010000001.1"/>
</dbReference>
<sequence length="236" mass="26396">MAKNQLITAVSAAFFVGLGCGYMLFSDSEQKLTATTSNSLAAQASLAPAPASVIKQSQNEPLSQAVLNDEEHVQAEAFLDEPLTDEAASTEPENASEIPEEAQQLKQQLAQARQEIKMLQRALKGPDEMESQLQELFAQEARDESWAYLTETQTSDFVYSEGFSDKIALDKVQCKSTVCRIEFSVLEGAEHDPRTDWRQIQSRLDKQPWWRQFQRTSAVSSDGSLSFWVERKPPES</sequence>
<dbReference type="Proteomes" id="UP001447008">
    <property type="component" value="Unassembled WGS sequence"/>
</dbReference>
<proteinExistence type="predicted"/>
<keyword evidence="2" id="KW-0812">Transmembrane</keyword>
<keyword evidence="4" id="KW-1185">Reference proteome</keyword>